<dbReference type="AlphaFoldDB" id="A0AAI9NYP0"/>
<dbReference type="Pfam" id="PF00881">
    <property type="entry name" value="Nitroreductase"/>
    <property type="match status" value="1"/>
</dbReference>
<name>A0AAI9NYP0_9FIRM</name>
<comment type="similarity">
    <text evidence="2">Belongs to the nitroreductase family.</text>
</comment>
<dbReference type="GO" id="GO:0016491">
    <property type="term" value="F:oxidoreductase activity"/>
    <property type="evidence" value="ECO:0007669"/>
    <property type="project" value="UniProtKB-KW"/>
</dbReference>
<evidence type="ECO:0000256" key="1">
    <source>
        <dbReference type="ARBA" id="ARBA00001917"/>
    </source>
</evidence>
<keyword evidence="4" id="KW-0288">FMN</keyword>
<dbReference type="InterPro" id="IPR029479">
    <property type="entry name" value="Nitroreductase"/>
</dbReference>
<dbReference type="RefSeq" id="WP_015533229.1">
    <property type="nucleotide sequence ID" value="NZ_BLYL01000007.1"/>
</dbReference>
<gene>
    <name evidence="7" type="ORF">COEU31_14870</name>
</gene>
<dbReference type="InterPro" id="IPR000415">
    <property type="entry name" value="Nitroreductase-like"/>
</dbReference>
<reference evidence="7" key="1">
    <citation type="submission" date="2020-06" db="EMBL/GenBank/DDBJ databases">
        <title>Characterization of fructooligosaccharide metabolism and fructooligosaccharide-degrading enzymes in human commensal butyrate producers.</title>
        <authorList>
            <person name="Tanno H."/>
            <person name="Fujii T."/>
            <person name="Hirano K."/>
            <person name="Maeno S."/>
            <person name="Tonozuka T."/>
            <person name="Sakamoto M."/>
            <person name="Ohkuma M."/>
            <person name="Tochio T."/>
            <person name="Endo A."/>
        </authorList>
    </citation>
    <scope>NUCLEOTIDE SEQUENCE</scope>
    <source>
        <strain evidence="7">JCM 31265</strain>
    </source>
</reference>
<dbReference type="Gene3D" id="3.40.109.10">
    <property type="entry name" value="NADH Oxidase"/>
    <property type="match status" value="1"/>
</dbReference>
<dbReference type="SUPFAM" id="SSF55469">
    <property type="entry name" value="FMN-dependent nitroreductase-like"/>
    <property type="match status" value="1"/>
</dbReference>
<evidence type="ECO:0000256" key="3">
    <source>
        <dbReference type="ARBA" id="ARBA00022630"/>
    </source>
</evidence>
<evidence type="ECO:0000313" key="7">
    <source>
        <dbReference type="EMBL" id="GFO94441.1"/>
    </source>
</evidence>
<dbReference type="EMBL" id="BLYL01000007">
    <property type="protein sequence ID" value="GFO94441.1"/>
    <property type="molecule type" value="Genomic_DNA"/>
</dbReference>
<evidence type="ECO:0000259" key="6">
    <source>
        <dbReference type="Pfam" id="PF00881"/>
    </source>
</evidence>
<feature type="domain" description="Nitroreductase" evidence="6">
    <location>
        <begin position="9"/>
        <end position="158"/>
    </location>
</feature>
<keyword evidence="5" id="KW-0560">Oxidoreductase</keyword>
<evidence type="ECO:0000256" key="5">
    <source>
        <dbReference type="ARBA" id="ARBA00023002"/>
    </source>
</evidence>
<accession>A0AAI9NYP0</accession>
<protein>
    <recommendedName>
        <fullName evidence="6">Nitroreductase domain-containing protein</fullName>
    </recommendedName>
</protein>
<comment type="caution">
    <text evidence="7">The sequence shown here is derived from an EMBL/GenBank/DDBJ whole genome shotgun (WGS) entry which is preliminary data.</text>
</comment>
<keyword evidence="3" id="KW-0285">Flavoprotein</keyword>
<evidence type="ECO:0000313" key="8">
    <source>
        <dbReference type="Proteomes" id="UP000660047"/>
    </source>
</evidence>
<sequence>MDNQVLEVIKKRSSARAYSDEEVMKEQLEKVIEAGLQGPTGMNKKEIHFTVVKGDAPILEELDAEKRALRGQDKQPHNFYYEAPVLIFLSAEDDFKWSKVDSGIAVQNMAIAAESMGLGNLIIGCVYDALHGEKKAYFDKALAIPKGYSFQIALAVGHKTDNKTPHDYDVAAQVSYL</sequence>
<organism evidence="7 8">
    <name type="scientific">Coprococcus eutactus</name>
    <dbReference type="NCBI Taxonomy" id="33043"/>
    <lineage>
        <taxon>Bacteria</taxon>
        <taxon>Bacillati</taxon>
        <taxon>Bacillota</taxon>
        <taxon>Clostridia</taxon>
        <taxon>Lachnospirales</taxon>
        <taxon>Lachnospiraceae</taxon>
        <taxon>Coprococcus</taxon>
    </lineage>
</organism>
<dbReference type="PANTHER" id="PTHR43673:SF2">
    <property type="entry name" value="NITROREDUCTASE"/>
    <property type="match status" value="1"/>
</dbReference>
<evidence type="ECO:0000256" key="2">
    <source>
        <dbReference type="ARBA" id="ARBA00007118"/>
    </source>
</evidence>
<dbReference type="Proteomes" id="UP000660047">
    <property type="component" value="Unassembled WGS sequence"/>
</dbReference>
<proteinExistence type="inferred from homology"/>
<comment type="cofactor">
    <cofactor evidence="1">
        <name>FMN</name>
        <dbReference type="ChEBI" id="CHEBI:58210"/>
    </cofactor>
</comment>
<dbReference type="PANTHER" id="PTHR43673">
    <property type="entry name" value="NAD(P)H NITROREDUCTASE YDGI-RELATED"/>
    <property type="match status" value="1"/>
</dbReference>
<evidence type="ECO:0000256" key="4">
    <source>
        <dbReference type="ARBA" id="ARBA00022643"/>
    </source>
</evidence>